<sequence length="463" mass="49104">MSINGRHAGLPGPSSECQQPPPISTTKSDERQPSPLSTLCHHPSLPHPLVHSLPMSQGPPIAPLSLSAAPRGSSVPSPGGCALTPSAASFQEALRILYQKRTAPPPSTHPGSSTLPPVSAPPFHHQYQPPTTSHHHLHLLTSGHLKRYSTDEVEGDGGPSSTSQDAFINALATASATSQPSHPFPRRQSESGLYQLAERMQRCPPGEQMTLKRVRSEQQSVPFSMLGQQPSRPPFSFTMVLGEQVPVTNPDQLARNLLFPLLNTSQPFGVTAPGPSSTSTISPSDPTGAQHVVAPPRRTSALDFLLMTEEEARQFSESMLAGSSLAHPDRPSNLPSGLTPAFRSFTASTPACGCTSQVFNFSGASSATASDVGITPSSVSSSAPVYRPVPSSAGPSTSTGVSVPGPSTSTDYHTGFRRSEAAKCRRVYGAVNKSRWCKQCRWKKACTRFQGPSPHQKDPPDLT</sequence>
<dbReference type="PANTHER" id="PTHR13006">
    <property type="entry name" value="PAPILLOMAVIRUS REGULATORY FACTOR PRF-1"/>
    <property type="match status" value="1"/>
</dbReference>
<evidence type="ECO:0000256" key="2">
    <source>
        <dbReference type="ARBA" id="ARBA00022723"/>
    </source>
</evidence>
<evidence type="ECO:0000256" key="6">
    <source>
        <dbReference type="ARBA" id="ARBA00023125"/>
    </source>
</evidence>
<feature type="compositionally biased region" description="Low complexity" evidence="9">
    <location>
        <begin position="33"/>
        <end position="43"/>
    </location>
</feature>
<feature type="compositionally biased region" description="Polar residues" evidence="9">
    <location>
        <begin position="393"/>
        <end position="412"/>
    </location>
</feature>
<keyword evidence="4" id="KW-0862">Zinc</keyword>
<dbReference type="EMBL" id="UYSG01000608">
    <property type="protein sequence ID" value="VDL19929.1"/>
    <property type="molecule type" value="Genomic_DNA"/>
</dbReference>
<dbReference type="GO" id="GO:0008270">
    <property type="term" value="F:zinc ion binding"/>
    <property type="evidence" value="ECO:0007669"/>
    <property type="project" value="UniProtKB-KW"/>
</dbReference>
<protein>
    <submittedName>
        <fullName evidence="12">Zinc finger, C2H2 type</fullName>
    </submittedName>
</protein>
<keyword evidence="7" id="KW-0804">Transcription</keyword>
<dbReference type="AlphaFoldDB" id="A0A158QD57"/>
<dbReference type="InterPro" id="IPR052253">
    <property type="entry name" value="CR1/CR2-DNA-binding_regulator"/>
</dbReference>
<organism evidence="12">
    <name type="scientific">Hymenolepis diminuta</name>
    <name type="common">Rat tapeworm</name>
    <dbReference type="NCBI Taxonomy" id="6216"/>
    <lineage>
        <taxon>Eukaryota</taxon>
        <taxon>Metazoa</taxon>
        <taxon>Spiralia</taxon>
        <taxon>Lophotrochozoa</taxon>
        <taxon>Platyhelminthes</taxon>
        <taxon>Cestoda</taxon>
        <taxon>Eucestoda</taxon>
        <taxon>Cyclophyllidea</taxon>
        <taxon>Hymenolepididae</taxon>
        <taxon>Hymenolepis</taxon>
    </lineage>
</organism>
<evidence type="ECO:0000256" key="3">
    <source>
        <dbReference type="ARBA" id="ARBA00022771"/>
    </source>
</evidence>
<dbReference type="GO" id="GO:0006357">
    <property type="term" value="P:regulation of transcription by RNA polymerase II"/>
    <property type="evidence" value="ECO:0007669"/>
    <property type="project" value="TreeGrafter"/>
</dbReference>
<reference evidence="12" key="1">
    <citation type="submission" date="2016-04" db="UniProtKB">
        <authorList>
            <consortium name="WormBaseParasite"/>
        </authorList>
    </citation>
    <scope>IDENTIFICATION</scope>
</reference>
<dbReference type="WBParaSite" id="HDID_0000246701-mRNA-1">
    <property type="protein sequence ID" value="HDID_0000246701-mRNA-1"/>
    <property type="gene ID" value="HDID_0000246701"/>
</dbReference>
<dbReference type="Proteomes" id="UP000274504">
    <property type="component" value="Unassembled WGS sequence"/>
</dbReference>
<dbReference type="PANTHER" id="PTHR13006:SF9">
    <property type="entry name" value="GLUCOSE TRANSPORTER 4 ENHANCER FACTOR, ISOFORM G"/>
    <property type="match status" value="1"/>
</dbReference>
<feature type="region of interest" description="Disordered" evidence="9">
    <location>
        <begin position="378"/>
        <end position="414"/>
    </location>
</feature>
<dbReference type="GO" id="GO:0005634">
    <property type="term" value="C:nucleus"/>
    <property type="evidence" value="ECO:0007669"/>
    <property type="project" value="UniProtKB-SubCell"/>
</dbReference>
<keyword evidence="3" id="KW-0863">Zinc-finger</keyword>
<dbReference type="OrthoDB" id="5950721at2759"/>
<feature type="region of interest" description="Disordered" evidence="9">
    <location>
        <begin position="271"/>
        <end position="292"/>
    </location>
</feature>
<evidence type="ECO:0000256" key="1">
    <source>
        <dbReference type="ARBA" id="ARBA00004123"/>
    </source>
</evidence>
<evidence type="ECO:0000256" key="5">
    <source>
        <dbReference type="ARBA" id="ARBA00023015"/>
    </source>
</evidence>
<proteinExistence type="predicted"/>
<feature type="region of interest" description="Disordered" evidence="9">
    <location>
        <begin position="1"/>
        <end position="43"/>
    </location>
</feature>
<dbReference type="GO" id="GO:0000978">
    <property type="term" value="F:RNA polymerase II cis-regulatory region sequence-specific DNA binding"/>
    <property type="evidence" value="ECO:0007669"/>
    <property type="project" value="TreeGrafter"/>
</dbReference>
<dbReference type="GO" id="GO:0003700">
    <property type="term" value="F:DNA-binding transcription factor activity"/>
    <property type="evidence" value="ECO:0007669"/>
    <property type="project" value="TreeGrafter"/>
</dbReference>
<dbReference type="STRING" id="6216.A0A158QD57"/>
<name>A0A158QD57_HYMDI</name>
<evidence type="ECO:0000313" key="10">
    <source>
        <dbReference type="EMBL" id="VDL19929.1"/>
    </source>
</evidence>
<dbReference type="SMART" id="SM01366">
    <property type="entry name" value="c-clamp"/>
    <property type="match status" value="1"/>
</dbReference>
<comment type="subcellular location">
    <subcellularLocation>
        <location evidence="1">Nucleus</location>
    </subcellularLocation>
</comment>
<keyword evidence="2" id="KW-0479">Metal-binding</keyword>
<keyword evidence="6" id="KW-0238">DNA-binding</keyword>
<evidence type="ECO:0000313" key="11">
    <source>
        <dbReference type="Proteomes" id="UP000274504"/>
    </source>
</evidence>
<accession>A0A158QD57</accession>
<keyword evidence="8" id="KW-0539">Nucleus</keyword>
<evidence type="ECO:0000256" key="4">
    <source>
        <dbReference type="ARBA" id="ARBA00022833"/>
    </source>
</evidence>
<feature type="compositionally biased region" description="Low complexity" evidence="9">
    <location>
        <begin position="271"/>
        <end position="287"/>
    </location>
</feature>
<gene>
    <name evidence="10" type="ORF">HDID_LOCUS2468</name>
</gene>
<keyword evidence="5" id="KW-0805">Transcription regulation</keyword>
<evidence type="ECO:0000256" key="7">
    <source>
        <dbReference type="ARBA" id="ARBA00023163"/>
    </source>
</evidence>
<reference evidence="10 11" key="2">
    <citation type="submission" date="2018-11" db="EMBL/GenBank/DDBJ databases">
        <authorList>
            <consortium name="Pathogen Informatics"/>
        </authorList>
    </citation>
    <scope>NUCLEOTIDE SEQUENCE [LARGE SCALE GENOMIC DNA]</scope>
</reference>
<evidence type="ECO:0000256" key="9">
    <source>
        <dbReference type="SAM" id="MobiDB-lite"/>
    </source>
</evidence>
<evidence type="ECO:0000313" key="12">
    <source>
        <dbReference type="WBParaSite" id="HDID_0000246701-mRNA-1"/>
    </source>
</evidence>
<feature type="region of interest" description="Disordered" evidence="9">
    <location>
        <begin position="61"/>
        <end position="80"/>
    </location>
</feature>
<evidence type="ECO:0000256" key="8">
    <source>
        <dbReference type="ARBA" id="ARBA00023242"/>
    </source>
</evidence>